<proteinExistence type="predicted"/>
<organism evidence="1">
    <name type="scientific">uncultured marine phage</name>
    <dbReference type="NCBI Taxonomy" id="707152"/>
    <lineage>
        <taxon>Viruses</taxon>
        <taxon>environmental samples</taxon>
    </lineage>
</organism>
<accession>A0A8D9FS10</accession>
<gene>
    <name evidence="1" type="ORF">SLAVMIC_01018</name>
</gene>
<sequence length="94" mass="11039">MREIISKKDYPKFFENIEDFLGGGSDGTFEHIERYLTMVDDGDGGSYYEVIFKRLSDGKYFCLSYCDWDDVDKAYCNFQMSEVVPKQITKTIWV</sequence>
<protein>
    <submittedName>
        <fullName evidence="1">Uncharacterized protein</fullName>
    </submittedName>
</protein>
<reference evidence="1" key="1">
    <citation type="submission" date="2021-06" db="EMBL/GenBank/DDBJ databases">
        <authorList>
            <person name="Gannon L."/>
            <person name="Redgwell R T."/>
            <person name="Michniewski S."/>
            <person name="Harrison D C."/>
            <person name="Millard A."/>
        </authorList>
    </citation>
    <scope>NUCLEOTIDE SEQUENCE</scope>
</reference>
<dbReference type="EMBL" id="OU342829">
    <property type="protein sequence ID" value="CAG7581764.1"/>
    <property type="molecule type" value="Genomic_DNA"/>
</dbReference>
<name>A0A8D9FS10_9VIRU</name>
<evidence type="ECO:0000313" key="1">
    <source>
        <dbReference type="EMBL" id="CAG7581764.1"/>
    </source>
</evidence>